<protein>
    <recommendedName>
        <fullName evidence="2">BTB domain-containing protein</fullName>
    </recommendedName>
</protein>
<dbReference type="OMA" id="CKIENHG"/>
<keyword evidence="4" id="KW-1185">Reference proteome</keyword>
<evidence type="ECO:0000259" key="2">
    <source>
        <dbReference type="PROSITE" id="PS50097"/>
    </source>
</evidence>
<dbReference type="InterPro" id="IPR003131">
    <property type="entry name" value="T1-type_BTB"/>
</dbReference>
<dbReference type="GeneID" id="110702411"/>
<dbReference type="CDD" id="cd18316">
    <property type="entry name" value="BTB_POZ_KCTD-like"/>
    <property type="match status" value="1"/>
</dbReference>
<dbReference type="SUPFAM" id="SSF50978">
    <property type="entry name" value="WD40 repeat-like"/>
    <property type="match status" value="1"/>
</dbReference>
<accession>A0A803LQF7</accession>
<dbReference type="InterPro" id="IPR011333">
    <property type="entry name" value="SKP1/BTB/POZ_sf"/>
</dbReference>
<dbReference type="GO" id="GO:0051260">
    <property type="term" value="P:protein homooligomerization"/>
    <property type="evidence" value="ECO:0007669"/>
    <property type="project" value="InterPro"/>
</dbReference>
<dbReference type="SMART" id="SM00225">
    <property type="entry name" value="BTB"/>
    <property type="match status" value="1"/>
</dbReference>
<evidence type="ECO:0000313" key="4">
    <source>
        <dbReference type="Proteomes" id="UP000596660"/>
    </source>
</evidence>
<feature type="domain" description="BTB" evidence="2">
    <location>
        <begin position="15"/>
        <end position="81"/>
    </location>
</feature>
<dbReference type="OrthoDB" id="6077599at2759"/>
<reference evidence="3" key="1">
    <citation type="journal article" date="2017" name="Nature">
        <title>The genome of Chenopodium quinoa.</title>
        <authorList>
            <person name="Jarvis D.E."/>
            <person name="Ho Y.S."/>
            <person name="Lightfoot D.J."/>
            <person name="Schmoeckel S.M."/>
            <person name="Li B."/>
            <person name="Borm T.J.A."/>
            <person name="Ohyanagi H."/>
            <person name="Mineta K."/>
            <person name="Michell C.T."/>
            <person name="Saber N."/>
            <person name="Kharbatia N.M."/>
            <person name="Rupper R.R."/>
            <person name="Sharp A.R."/>
            <person name="Dally N."/>
            <person name="Boughton B.A."/>
            <person name="Woo Y.H."/>
            <person name="Gao G."/>
            <person name="Schijlen E.G.W.M."/>
            <person name="Guo X."/>
            <person name="Momin A.A."/>
            <person name="Negrao S."/>
            <person name="Al-Babili S."/>
            <person name="Gehring C."/>
            <person name="Roessner U."/>
            <person name="Jung C."/>
            <person name="Murphy K."/>
            <person name="Arold S.T."/>
            <person name="Gojobori T."/>
            <person name="van der Linden C.G."/>
            <person name="van Loo E.N."/>
            <person name="Jellen E.N."/>
            <person name="Maughan P.J."/>
            <person name="Tester M."/>
        </authorList>
    </citation>
    <scope>NUCLEOTIDE SEQUENCE [LARGE SCALE GENOMIC DNA]</scope>
    <source>
        <strain evidence="3">cv. PI 614886</strain>
    </source>
</reference>
<dbReference type="PROSITE" id="PS50097">
    <property type="entry name" value="BTB"/>
    <property type="match status" value="1"/>
</dbReference>
<dbReference type="RefSeq" id="XP_021735805.1">
    <property type="nucleotide sequence ID" value="XM_021880113.1"/>
</dbReference>
<dbReference type="PANTHER" id="PTHR11145:SF23">
    <property type="entry name" value="PROTEIN BINDING PROTEIN"/>
    <property type="match status" value="1"/>
</dbReference>
<dbReference type="Pfam" id="PF02214">
    <property type="entry name" value="BTB_2"/>
    <property type="match status" value="1"/>
</dbReference>
<reference evidence="3" key="2">
    <citation type="submission" date="2021-03" db="UniProtKB">
        <authorList>
            <consortium name="EnsemblPlants"/>
        </authorList>
    </citation>
    <scope>IDENTIFICATION</scope>
</reference>
<dbReference type="AlphaFoldDB" id="A0A803LQF7"/>
<proteinExistence type="predicted"/>
<dbReference type="InterPro" id="IPR015943">
    <property type="entry name" value="WD40/YVTN_repeat-like_dom_sf"/>
</dbReference>
<sequence length="463" mass="50410">MNSSIESQNPKSESTIVTLNVGGELFQTTQKTLTLAGPNSFLSTISSSSNSNSDVPFIDRDPQLFSIFLSLLRTGILPLKSKNFHFHDLISESQFYGIEPILINSLSNPSQFNPLILQKSLLLPLNGRDSISAISTTSVGSVHVAHGSKITSFDWSLSRKSTILTEFVAVDSLLAVAPDVVAAGATDFCGLQIIDLEKGFVRQCLNWENSTRSSSNVQAIGSSNEHLFTSFESSRRNSNAIVVYDLLGDFRPVFEIARNEIYGADFDSSTIPATKLSWVSSYNMLMASGSHSGPTGVVGCIKLWDVRSGNVVWEMKEKVDCFADVAVSSSLPCMFKVGTNSGEVFFLDLRNLGSESEWVCLGNLTKLINSKKEGLGCKVECHGSDVFVSKGGDIELWSEVLVDSSLSGENVLDGRVFRRTLMGRAKDMGGDKITNLRFGGNKMFATRKDQQLVEVWQGATEGL</sequence>
<evidence type="ECO:0000256" key="1">
    <source>
        <dbReference type="ARBA" id="ARBA00004906"/>
    </source>
</evidence>
<dbReference type="InterPro" id="IPR036322">
    <property type="entry name" value="WD40_repeat_dom_sf"/>
</dbReference>
<comment type="pathway">
    <text evidence="1">Protein modification; protein ubiquitination.</text>
</comment>
<dbReference type="Gene3D" id="3.30.710.10">
    <property type="entry name" value="Potassium Channel Kv1.1, Chain A"/>
    <property type="match status" value="1"/>
</dbReference>
<dbReference type="EnsemblPlants" id="AUR62017186-RA">
    <property type="protein sequence ID" value="AUR62017186-RA:cds"/>
    <property type="gene ID" value="AUR62017186"/>
</dbReference>
<dbReference type="InterPro" id="IPR045068">
    <property type="entry name" value="BACURD1-3"/>
</dbReference>
<dbReference type="PANTHER" id="PTHR11145">
    <property type="entry name" value="BTB/POZ DOMAIN-CONTAINING ADAPTER FOR CUL3-MEDIATED RHOA DEGRADATION PROTEIN FAMILY MEMBER"/>
    <property type="match status" value="1"/>
</dbReference>
<dbReference type="SUPFAM" id="SSF54695">
    <property type="entry name" value="POZ domain"/>
    <property type="match status" value="1"/>
</dbReference>
<dbReference type="Gene3D" id="2.130.10.10">
    <property type="entry name" value="YVTN repeat-like/Quinoprotein amine dehydrogenase"/>
    <property type="match status" value="1"/>
</dbReference>
<dbReference type="Pfam" id="PF25279">
    <property type="entry name" value="Beta_prop_At2g24240"/>
    <property type="match status" value="1"/>
</dbReference>
<organism evidence="3 4">
    <name type="scientific">Chenopodium quinoa</name>
    <name type="common">Quinoa</name>
    <dbReference type="NCBI Taxonomy" id="63459"/>
    <lineage>
        <taxon>Eukaryota</taxon>
        <taxon>Viridiplantae</taxon>
        <taxon>Streptophyta</taxon>
        <taxon>Embryophyta</taxon>
        <taxon>Tracheophyta</taxon>
        <taxon>Spermatophyta</taxon>
        <taxon>Magnoliopsida</taxon>
        <taxon>eudicotyledons</taxon>
        <taxon>Gunneridae</taxon>
        <taxon>Pentapetalae</taxon>
        <taxon>Caryophyllales</taxon>
        <taxon>Chenopodiaceae</taxon>
        <taxon>Chenopodioideae</taxon>
        <taxon>Atripliceae</taxon>
        <taxon>Chenopodium</taxon>
    </lineage>
</organism>
<gene>
    <name evidence="3" type="primary">LOC110702411</name>
</gene>
<dbReference type="GO" id="GO:0009737">
    <property type="term" value="P:response to abscisic acid"/>
    <property type="evidence" value="ECO:0007669"/>
    <property type="project" value="EnsemblPlants"/>
</dbReference>
<dbReference type="KEGG" id="cqi:110702411"/>
<dbReference type="InterPro" id="IPR000210">
    <property type="entry name" value="BTB/POZ_dom"/>
</dbReference>
<evidence type="ECO:0000313" key="3">
    <source>
        <dbReference type="EnsemblPlants" id="AUR62017186-RA:cds"/>
    </source>
</evidence>
<dbReference type="Proteomes" id="UP000596660">
    <property type="component" value="Unplaced"/>
</dbReference>
<dbReference type="Gramene" id="AUR62017186-RA">
    <property type="protein sequence ID" value="AUR62017186-RA:cds"/>
    <property type="gene ID" value="AUR62017186"/>
</dbReference>
<dbReference type="InterPro" id="IPR057441">
    <property type="entry name" value="Beta_prop_At2g24240"/>
</dbReference>
<name>A0A803LQF7_CHEQI</name>